<dbReference type="GO" id="GO:0000395">
    <property type="term" value="P:mRNA 5'-splice site recognition"/>
    <property type="evidence" value="ECO:0007669"/>
    <property type="project" value="TreeGrafter"/>
</dbReference>
<dbReference type="Proteomes" id="UP000095284">
    <property type="component" value="Unplaced"/>
</dbReference>
<evidence type="ECO:0000256" key="2">
    <source>
        <dbReference type="ARBA" id="ARBA00022737"/>
    </source>
</evidence>
<feature type="compositionally biased region" description="Pro residues" evidence="7">
    <location>
        <begin position="612"/>
        <end position="621"/>
    </location>
</feature>
<keyword evidence="6" id="KW-0508">mRNA splicing</keyword>
<feature type="region of interest" description="Disordered" evidence="7">
    <location>
        <begin position="120"/>
        <end position="148"/>
    </location>
</feature>
<dbReference type="SMART" id="SM00648">
    <property type="entry name" value="SWAP"/>
    <property type="match status" value="3"/>
</dbReference>
<dbReference type="InterPro" id="IPR035967">
    <property type="entry name" value="SWAP/Surp_sf"/>
</dbReference>
<evidence type="ECO:0000313" key="10">
    <source>
        <dbReference type="WBParaSite" id="BXY_0983300.1"/>
    </source>
</evidence>
<dbReference type="Pfam" id="PF09750">
    <property type="entry name" value="DRY_EERY"/>
    <property type="match status" value="1"/>
</dbReference>
<feature type="region of interest" description="Disordered" evidence="7">
    <location>
        <begin position="242"/>
        <end position="280"/>
    </location>
</feature>
<name>A0A1I7S9Y6_BURXY</name>
<feature type="compositionally biased region" description="Pro residues" evidence="7">
    <location>
        <begin position="303"/>
        <end position="312"/>
    </location>
</feature>
<feature type="domain" description="SURP motif" evidence="8">
    <location>
        <begin position="161"/>
        <end position="205"/>
    </location>
</feature>
<feature type="domain" description="SURP motif" evidence="8">
    <location>
        <begin position="684"/>
        <end position="723"/>
    </location>
</feature>
<evidence type="ECO:0000259" key="8">
    <source>
        <dbReference type="PROSITE" id="PS50128"/>
    </source>
</evidence>
<protein>
    <submittedName>
        <fullName evidence="10">Splicing factor, suppressor of white-apricot homolog</fullName>
    </submittedName>
</protein>
<dbReference type="PROSITE" id="PS50128">
    <property type="entry name" value="SURP"/>
    <property type="match status" value="3"/>
</dbReference>
<feature type="region of interest" description="Disordered" evidence="7">
    <location>
        <begin position="538"/>
        <end position="640"/>
    </location>
</feature>
<organism evidence="9 10">
    <name type="scientific">Bursaphelenchus xylophilus</name>
    <name type="common">Pinewood nematode worm</name>
    <name type="synonym">Aphelenchoides xylophilus</name>
    <dbReference type="NCBI Taxonomy" id="6326"/>
    <lineage>
        <taxon>Eukaryota</taxon>
        <taxon>Metazoa</taxon>
        <taxon>Ecdysozoa</taxon>
        <taxon>Nematoda</taxon>
        <taxon>Chromadorea</taxon>
        <taxon>Rhabditida</taxon>
        <taxon>Tylenchina</taxon>
        <taxon>Tylenchomorpha</taxon>
        <taxon>Aphelenchoidea</taxon>
        <taxon>Aphelenchoididae</taxon>
        <taxon>Bursaphelenchus</taxon>
    </lineage>
</organism>
<feature type="region of interest" description="Disordered" evidence="7">
    <location>
        <begin position="925"/>
        <end position="1044"/>
    </location>
</feature>
<feature type="compositionally biased region" description="Basic and acidic residues" evidence="7">
    <location>
        <begin position="547"/>
        <end position="568"/>
    </location>
</feature>
<dbReference type="Pfam" id="PF01805">
    <property type="entry name" value="Surp"/>
    <property type="match status" value="1"/>
</dbReference>
<feature type="compositionally biased region" description="Basic and acidic residues" evidence="7">
    <location>
        <begin position="575"/>
        <end position="589"/>
    </location>
</feature>
<reference evidence="10" key="1">
    <citation type="submission" date="2016-11" db="UniProtKB">
        <authorList>
            <consortium name="WormBaseParasite"/>
        </authorList>
    </citation>
    <scope>IDENTIFICATION</scope>
</reference>
<feature type="region of interest" description="Disordered" evidence="7">
    <location>
        <begin position="63"/>
        <end position="82"/>
    </location>
</feature>
<dbReference type="InterPro" id="IPR040397">
    <property type="entry name" value="SWAP"/>
</dbReference>
<evidence type="ECO:0000256" key="5">
    <source>
        <dbReference type="ARBA" id="ARBA00023163"/>
    </source>
</evidence>
<proteinExistence type="predicted"/>
<feature type="compositionally biased region" description="Basic and acidic residues" evidence="7">
    <location>
        <begin position="856"/>
        <end position="877"/>
    </location>
</feature>
<dbReference type="AlphaFoldDB" id="A0A1I7S9Y6"/>
<keyword evidence="3" id="KW-0694">RNA-binding</keyword>
<keyword evidence="1" id="KW-0507">mRNA processing</keyword>
<feature type="compositionally biased region" description="Basic and acidic residues" evidence="7">
    <location>
        <begin position="884"/>
        <end position="898"/>
    </location>
</feature>
<dbReference type="GO" id="GO:0003723">
    <property type="term" value="F:RNA binding"/>
    <property type="evidence" value="ECO:0007669"/>
    <property type="project" value="UniProtKB-KW"/>
</dbReference>
<evidence type="ECO:0000256" key="4">
    <source>
        <dbReference type="ARBA" id="ARBA00023015"/>
    </source>
</evidence>
<evidence type="ECO:0000256" key="7">
    <source>
        <dbReference type="SAM" id="MobiDB-lite"/>
    </source>
</evidence>
<sequence length="1094" mass="124804">MPSDDENEDFLVIGYESRLFPQDPANTRSDQDLLIPWNDDESLLIDRFDCRLYLLDLSEKTIGKPGKSEETDNHDELEEEMCEQERYKDLEARIKQDEREEREEKRKRAEIAFNYDEEKIKSDDELEESDEEEANEAYQPPQGIKLPTGLELPETQRHGHLIERTAKFVVLNGPQMEVIIKAKHARDRTQNFDFLNFDNRLFSFYKFMCKLIREKKYLPAPPKRHPKPGEAFVPQKPENFVKDEEVSDSDSDGDYLHPLLSGAPLKKEPTEPIKLPPLPKSMSEMAKSNPYSSLYAIHSIQPQEPPEPPVEPTPSTSEGLVSYEESPTKPQCYETDPTEIHNYNTWHQNFYQRPTPFYPGPPLVPIQPEKEVVEQINLAARYVAVNGAYAERRLLDNRTPLSFLYPDNPNIIFYHTKIRYFQCKLNPYSAAFTKSKYFYMMEGNEAENNHQNGLTNSARIGGQHYDQPSTSVGYKILGNSNDLGGSGLNQKLESTVITVPSAPEPPKPQQFPGFEAVPDEADEKVKQLRKERARQFMADLLKRKRNKNEENRPVEKPEDVKESVREAFGEEEQITEYRERSDDEKKTEESIPPPEKSNPYSSLYAIHSVQPQEPPEPPVEPTPSTSGGLVSYEESPTKPQCYETDPTEIHNYNTWHQNFYQRPTPFYPGPPLVPVQPEKEVVEQINLAARYVAANGAYAERRLLDNRTPLSFLYPDNPNIIFYHTKIRYFQCKLNPYSADFTKSKYFYMMEGNEAENNHQNGLTNSARIGGQRYDQPSTSVGYKILGNSNELGGSGLNQKLESTVITVPSAPEPPKPQQFPGFEAVPDEADEKVKQLRKERARQFMADLLKRKRNKNEENRPVDKAEDVKESVREAFGEEEQITEYRERSDDEKKTEESIPPPEKVLPGLISEFGTETGRVWKAIEAKEVREDGVDQGQEEEGLEARRDEEDPEALQDREESEVRAEVQREEGEGREVGVQATEEDHQVQDIAPIDAATGPGPEVEKILRDWTGPKWKDPEEGEEVRPNQVVGDPGEDTGRGVRGESRHWLANVGAGGLNWAAGEDHQGLLRQPPGAMQEEPEGGEATQARAPT</sequence>
<dbReference type="eggNOG" id="KOG1847">
    <property type="taxonomic scope" value="Eukaryota"/>
</dbReference>
<feature type="compositionally biased region" description="Basic and acidic residues" evidence="7">
    <location>
        <begin position="925"/>
        <end position="934"/>
    </location>
</feature>
<accession>A0A1I7S9Y6</accession>
<evidence type="ECO:0000256" key="6">
    <source>
        <dbReference type="ARBA" id="ARBA00023187"/>
    </source>
</evidence>
<dbReference type="WBParaSite" id="BXY_0983300.1">
    <property type="protein sequence ID" value="BXY_0983300.1"/>
    <property type="gene ID" value="BXY_0983300"/>
</dbReference>
<keyword evidence="2" id="KW-0677">Repeat</keyword>
<keyword evidence="5" id="KW-0804">Transcription</keyword>
<dbReference type="PANTHER" id="PTHR13161:SF15">
    <property type="entry name" value="SPLICING FACTOR, SUPPRESSOR OF WHITE-APRICOT HOMOLOG"/>
    <property type="match status" value="1"/>
</dbReference>
<dbReference type="InterPro" id="IPR000061">
    <property type="entry name" value="Surp"/>
</dbReference>
<dbReference type="SMART" id="SM01141">
    <property type="entry name" value="DRY_EERY"/>
    <property type="match status" value="1"/>
</dbReference>
<dbReference type="PANTHER" id="PTHR13161">
    <property type="entry name" value="SPLICING FACTOR SUPPRESSOR OF WHITE APRICOT"/>
    <property type="match status" value="1"/>
</dbReference>
<feature type="compositionally biased region" description="Acidic residues" evidence="7">
    <location>
        <begin position="72"/>
        <end position="82"/>
    </location>
</feature>
<feature type="domain" description="SURP motif" evidence="8">
    <location>
        <begin position="375"/>
        <end position="414"/>
    </location>
</feature>
<keyword evidence="4" id="KW-0805">Transcription regulation</keyword>
<evidence type="ECO:0000256" key="1">
    <source>
        <dbReference type="ARBA" id="ARBA00022664"/>
    </source>
</evidence>
<feature type="region of interest" description="Disordered" evidence="7">
    <location>
        <begin position="848"/>
        <end position="913"/>
    </location>
</feature>
<dbReference type="InterPro" id="IPR019147">
    <property type="entry name" value="SWAP_N_domain"/>
</dbReference>
<feature type="compositionally biased region" description="Acidic residues" evidence="7">
    <location>
        <begin position="124"/>
        <end position="135"/>
    </location>
</feature>
<evidence type="ECO:0000313" key="9">
    <source>
        <dbReference type="Proteomes" id="UP000095284"/>
    </source>
</evidence>
<evidence type="ECO:0000256" key="3">
    <source>
        <dbReference type="ARBA" id="ARBA00022884"/>
    </source>
</evidence>
<feature type="region of interest" description="Disordered" evidence="7">
    <location>
        <begin position="301"/>
        <end position="331"/>
    </location>
</feature>
<dbReference type="Gene3D" id="1.10.10.790">
    <property type="entry name" value="Surp module"/>
    <property type="match status" value="1"/>
</dbReference>
<feature type="region of interest" description="Disordered" evidence="7">
    <location>
        <begin position="1059"/>
        <end position="1094"/>
    </location>
</feature>
<feature type="compositionally biased region" description="Basic and acidic residues" evidence="7">
    <location>
        <begin position="944"/>
        <end position="977"/>
    </location>
</feature>
<dbReference type="SUPFAM" id="SSF109905">
    <property type="entry name" value="Surp module (SWAP domain)"/>
    <property type="match status" value="3"/>
</dbReference>